<evidence type="ECO:0000256" key="1">
    <source>
        <dbReference type="SAM" id="Phobius"/>
    </source>
</evidence>
<sequence>MEYLIPMRTSRFKKRPHMMRMFVHDRAKTPLLKHPSLDTQPSNTGLSLWGDPSSGYLHWSLAAYVGTIWSGPSLATLLAWVALSPS</sequence>
<evidence type="ECO:0000313" key="3">
    <source>
        <dbReference type="Proteomes" id="UP000324222"/>
    </source>
</evidence>
<dbReference type="Proteomes" id="UP000324222">
    <property type="component" value="Unassembled WGS sequence"/>
</dbReference>
<protein>
    <submittedName>
        <fullName evidence="2">Uncharacterized protein</fullName>
    </submittedName>
</protein>
<feature type="transmembrane region" description="Helical" evidence="1">
    <location>
        <begin position="61"/>
        <end position="83"/>
    </location>
</feature>
<proteinExistence type="predicted"/>
<keyword evidence="1" id="KW-1133">Transmembrane helix</keyword>
<keyword evidence="1" id="KW-0812">Transmembrane</keyword>
<accession>A0A5B7E465</accession>
<comment type="caution">
    <text evidence="2">The sequence shown here is derived from an EMBL/GenBank/DDBJ whole genome shotgun (WGS) entry which is preliminary data.</text>
</comment>
<keyword evidence="1" id="KW-0472">Membrane</keyword>
<evidence type="ECO:0000313" key="2">
    <source>
        <dbReference type="EMBL" id="MPC28832.1"/>
    </source>
</evidence>
<dbReference type="EMBL" id="VSRR010001974">
    <property type="protein sequence ID" value="MPC28832.1"/>
    <property type="molecule type" value="Genomic_DNA"/>
</dbReference>
<name>A0A5B7E465_PORTR</name>
<reference evidence="2 3" key="1">
    <citation type="submission" date="2019-05" db="EMBL/GenBank/DDBJ databases">
        <title>Another draft genome of Portunus trituberculatus and its Hox gene families provides insights of decapod evolution.</title>
        <authorList>
            <person name="Jeong J.-H."/>
            <person name="Song I."/>
            <person name="Kim S."/>
            <person name="Choi T."/>
            <person name="Kim D."/>
            <person name="Ryu S."/>
            <person name="Kim W."/>
        </authorList>
    </citation>
    <scope>NUCLEOTIDE SEQUENCE [LARGE SCALE GENOMIC DNA]</scope>
    <source>
        <tissue evidence="2">Muscle</tissue>
    </source>
</reference>
<gene>
    <name evidence="2" type="ORF">E2C01_022043</name>
</gene>
<dbReference type="AlphaFoldDB" id="A0A5B7E465"/>
<keyword evidence="3" id="KW-1185">Reference proteome</keyword>
<organism evidence="2 3">
    <name type="scientific">Portunus trituberculatus</name>
    <name type="common">Swimming crab</name>
    <name type="synonym">Neptunus trituberculatus</name>
    <dbReference type="NCBI Taxonomy" id="210409"/>
    <lineage>
        <taxon>Eukaryota</taxon>
        <taxon>Metazoa</taxon>
        <taxon>Ecdysozoa</taxon>
        <taxon>Arthropoda</taxon>
        <taxon>Crustacea</taxon>
        <taxon>Multicrustacea</taxon>
        <taxon>Malacostraca</taxon>
        <taxon>Eumalacostraca</taxon>
        <taxon>Eucarida</taxon>
        <taxon>Decapoda</taxon>
        <taxon>Pleocyemata</taxon>
        <taxon>Brachyura</taxon>
        <taxon>Eubrachyura</taxon>
        <taxon>Portunoidea</taxon>
        <taxon>Portunidae</taxon>
        <taxon>Portuninae</taxon>
        <taxon>Portunus</taxon>
    </lineage>
</organism>